<dbReference type="InterPro" id="IPR036188">
    <property type="entry name" value="FAD/NAD-bd_sf"/>
</dbReference>
<keyword evidence="2" id="KW-0784">Thiamine biosynthesis</keyword>
<dbReference type="Gene3D" id="3.30.9.10">
    <property type="entry name" value="D-Amino Acid Oxidase, subunit A, domain 2"/>
    <property type="match status" value="1"/>
</dbReference>
<evidence type="ECO:0000313" key="6">
    <source>
        <dbReference type="Proteomes" id="UP001165306"/>
    </source>
</evidence>
<dbReference type="RefSeq" id="WP_284056592.1">
    <property type="nucleotide sequence ID" value="NZ_JAMSLR010000003.1"/>
</dbReference>
<dbReference type="InterPro" id="IPR006076">
    <property type="entry name" value="FAD-dep_OxRdtase"/>
</dbReference>
<name>A0AA41WAL2_9BACT</name>
<dbReference type="PANTHER" id="PTHR13847:SF289">
    <property type="entry name" value="GLYCINE OXIDASE"/>
    <property type="match status" value="1"/>
</dbReference>
<dbReference type="AlphaFoldDB" id="A0AA41WAL2"/>
<evidence type="ECO:0000256" key="2">
    <source>
        <dbReference type="ARBA" id="ARBA00022977"/>
    </source>
</evidence>
<dbReference type="NCBIfam" id="TIGR02352">
    <property type="entry name" value="thiamin_ThiO"/>
    <property type="match status" value="1"/>
</dbReference>
<dbReference type="Proteomes" id="UP001165306">
    <property type="component" value="Unassembled WGS sequence"/>
</dbReference>
<sequence>MSTRSEGTPDVIVVGGGVVGAAIAYAFARRGVSCLLLEQGIIGQGTSEASAGIVSPPSSSAIPAERLELARRSFQAYPWLVAAVQEDSGLDAGYRQWGELLVAETEDEVTSLRELAGWQASAGFESEWVDGKTAREIEPLLPERIHGALLADEGGSLTVQRLVRALALAAASRGARVVERAPVTGFAVEGDRVVALETRQGRYLTVQVVLAAGAWTGHLAGQLGRPLPTLPVKGQMTLISGGATVLRHVLGSADGAGYLAPRTDGLIWAGGTKERGEWDTRVTPAGIAHCLRLVERLAPTLLEGELVALGAGLRPGTPDDEPIIGPLPGYSNVWVATGHYRTGVQLAPATADLVVEGILSGEPDPLLAPFSPARFVQAQ</sequence>
<accession>A0AA41WAL2</accession>
<proteinExistence type="predicted"/>
<dbReference type="InterPro" id="IPR012727">
    <property type="entry name" value="Gly_oxidase_ThiO"/>
</dbReference>
<dbReference type="PANTHER" id="PTHR13847">
    <property type="entry name" value="SARCOSINE DEHYDROGENASE-RELATED"/>
    <property type="match status" value="1"/>
</dbReference>
<evidence type="ECO:0000259" key="4">
    <source>
        <dbReference type="Pfam" id="PF01266"/>
    </source>
</evidence>
<dbReference type="EC" id="1.4.3.19" evidence="5"/>
<feature type="domain" description="FAD dependent oxidoreductase" evidence="4">
    <location>
        <begin position="10"/>
        <end position="356"/>
    </location>
</feature>
<dbReference type="SUPFAM" id="SSF54373">
    <property type="entry name" value="FAD-linked reductases, C-terminal domain"/>
    <property type="match status" value="1"/>
</dbReference>
<keyword evidence="3 5" id="KW-0560">Oxidoreductase</keyword>
<gene>
    <name evidence="5" type="primary">thiO</name>
    <name evidence="5" type="ORF">NET02_06605</name>
</gene>
<dbReference type="GO" id="GO:0009228">
    <property type="term" value="P:thiamine biosynthetic process"/>
    <property type="evidence" value="ECO:0007669"/>
    <property type="project" value="UniProtKB-KW"/>
</dbReference>
<evidence type="ECO:0000256" key="1">
    <source>
        <dbReference type="ARBA" id="ARBA00004948"/>
    </source>
</evidence>
<comment type="pathway">
    <text evidence="1">Cofactor biosynthesis; thiamine diphosphate biosynthesis.</text>
</comment>
<dbReference type="Pfam" id="PF01266">
    <property type="entry name" value="DAO"/>
    <property type="match status" value="1"/>
</dbReference>
<dbReference type="GO" id="GO:0050660">
    <property type="term" value="F:flavin adenine dinucleotide binding"/>
    <property type="evidence" value="ECO:0007669"/>
    <property type="project" value="InterPro"/>
</dbReference>
<dbReference type="SUPFAM" id="SSF51905">
    <property type="entry name" value="FAD/NAD(P)-binding domain"/>
    <property type="match status" value="1"/>
</dbReference>
<organism evidence="5 6">
    <name type="scientific">Thermalbibacter longus</name>
    <dbReference type="NCBI Taxonomy" id="2951981"/>
    <lineage>
        <taxon>Bacteria</taxon>
        <taxon>Pseudomonadati</taxon>
        <taxon>Thermomicrobiota</taxon>
        <taxon>Thermomicrobia</taxon>
        <taxon>Thermomicrobiales</taxon>
        <taxon>Thermomicrobiaceae</taxon>
        <taxon>Thermalbibacter</taxon>
    </lineage>
</organism>
<dbReference type="EMBL" id="JAMSLR010000003">
    <property type="protein sequence ID" value="MCM8748812.1"/>
    <property type="molecule type" value="Genomic_DNA"/>
</dbReference>
<dbReference type="GO" id="GO:0005737">
    <property type="term" value="C:cytoplasm"/>
    <property type="evidence" value="ECO:0007669"/>
    <property type="project" value="TreeGrafter"/>
</dbReference>
<dbReference type="Gene3D" id="3.50.50.60">
    <property type="entry name" value="FAD/NAD(P)-binding domain"/>
    <property type="match status" value="1"/>
</dbReference>
<reference evidence="5" key="1">
    <citation type="submission" date="2022-06" db="EMBL/GenBank/DDBJ databases">
        <title>CFH 74404 Thermomicrobiaceae sp.</title>
        <authorList>
            <person name="Ming H."/>
            <person name="Li W.-J."/>
            <person name="Zhao Z."/>
        </authorList>
    </citation>
    <scope>NUCLEOTIDE SEQUENCE</scope>
    <source>
        <strain evidence="5">CFH 74404</strain>
    </source>
</reference>
<comment type="caution">
    <text evidence="5">The sequence shown here is derived from an EMBL/GenBank/DDBJ whole genome shotgun (WGS) entry which is preliminary data.</text>
</comment>
<dbReference type="GO" id="GO:0043799">
    <property type="term" value="F:glycine oxidase activity"/>
    <property type="evidence" value="ECO:0007669"/>
    <property type="project" value="UniProtKB-EC"/>
</dbReference>
<evidence type="ECO:0000256" key="3">
    <source>
        <dbReference type="ARBA" id="ARBA00023002"/>
    </source>
</evidence>
<protein>
    <submittedName>
        <fullName evidence="5">Glycine oxidase ThiO</fullName>
        <ecNumber evidence="5">1.4.3.19</ecNumber>
    </submittedName>
</protein>
<keyword evidence="6" id="KW-1185">Reference proteome</keyword>
<evidence type="ECO:0000313" key="5">
    <source>
        <dbReference type="EMBL" id="MCM8748812.1"/>
    </source>
</evidence>